<protein>
    <submittedName>
        <fullName evidence="2">Uncharacterized protein</fullName>
    </submittedName>
</protein>
<keyword evidence="4" id="KW-1185">Reference proteome</keyword>
<evidence type="ECO:0000313" key="4">
    <source>
        <dbReference type="Proteomes" id="UP000234181"/>
    </source>
</evidence>
<dbReference type="Proteomes" id="UP000234166">
    <property type="component" value="Unassembled WGS sequence"/>
</dbReference>
<gene>
    <name evidence="1" type="ORF">XAP6984_790019</name>
    <name evidence="2" type="ORF">XAP7430_750018</name>
</gene>
<proteinExistence type="predicted"/>
<comment type="caution">
    <text evidence="2">The sequence shown here is derived from an EMBL/GenBank/DDBJ whole genome shotgun (WGS) entry which is preliminary data.</text>
</comment>
<evidence type="ECO:0000313" key="1">
    <source>
        <dbReference type="EMBL" id="SON87066.1"/>
    </source>
</evidence>
<name>A0AB38E4E6_XANCH</name>
<dbReference type="EMBL" id="OCYT01000138">
    <property type="protein sequence ID" value="SON87066.1"/>
    <property type="molecule type" value="Genomic_DNA"/>
</dbReference>
<organism evidence="2 3">
    <name type="scientific">Xanthomonas campestris pv. phaseoli</name>
    <dbReference type="NCBI Taxonomy" id="317013"/>
    <lineage>
        <taxon>Bacteria</taxon>
        <taxon>Pseudomonadati</taxon>
        <taxon>Pseudomonadota</taxon>
        <taxon>Gammaproteobacteria</taxon>
        <taxon>Lysobacterales</taxon>
        <taxon>Lysobacteraceae</taxon>
        <taxon>Xanthomonas</taxon>
    </lineage>
</organism>
<evidence type="ECO:0000313" key="3">
    <source>
        <dbReference type="Proteomes" id="UP000234166"/>
    </source>
</evidence>
<evidence type="ECO:0000313" key="2">
    <source>
        <dbReference type="EMBL" id="SON92324.1"/>
    </source>
</evidence>
<sequence>MKACTRFGQAGGGAPGRRSLSCVESNVRGVSVSVFNVRQVPMDLYRRVYLALPDVYATTGAQTVQSAWSACWAGRVLKKAVRLA</sequence>
<reference evidence="3 4" key="1">
    <citation type="submission" date="2017-10" db="EMBL/GenBank/DDBJ databases">
        <authorList>
            <person name="Regsiter A."/>
            <person name="William W."/>
        </authorList>
    </citation>
    <scope>NUCLEOTIDE SEQUENCE [LARGE SCALE GENOMIC DNA]</scope>
    <source>
        <strain evidence="1 4">CFBP6984</strain>
        <strain evidence="2 3">CFBP7430</strain>
    </source>
</reference>
<dbReference type="Proteomes" id="UP000234181">
    <property type="component" value="Unassembled WGS sequence"/>
</dbReference>
<dbReference type="EMBL" id="OCYS01000133">
    <property type="protein sequence ID" value="SON92324.1"/>
    <property type="molecule type" value="Genomic_DNA"/>
</dbReference>
<accession>A0AB38E4E6</accession>
<dbReference type="AlphaFoldDB" id="A0AB38E4E6"/>